<dbReference type="AlphaFoldDB" id="A0A7J5ULK5"/>
<sequence>MGDLRGITARLDHLARLGVDALWLSPFYRSPQADGGYDVADYRDVDPRFGTLADADALLARAHQLGLRVIVDLVPNHTSDQHAWFRQALAAGPGSPERARYVFREGLGETGEEPPNNWESVFGGPAWTRVCDRPDAAGSAWAGDGQWYLHLFDAAQPDLSWENPEVHAEFEDVLRFWLDRGVDGFRVDVAHGLVKAQGLPDWSGRVTMVEGADDDAPAASAHEGTRPPMFDQDGVHEIYRAWRRVVDEYPDERILVAEAWVDPLERLARYVRADEMHQAFNFAFLVSRWHAEELREVVEASFAANDAVGAPTTWVVSNHDVVRHASRLGLEATGKGPNGIGAEDPQPDAELGLRRARAATLLMLGLPGSAYLYQGEELGLPEHTALPDDARQDPAFFRTQGAEKGRDGCRVPLPWEADAPAYGFSPTGAAWLPQPADWARYAVDAQTGRAGSTLELYRAALRLRRELGLALGSLAWAPGLGPDVVAFVNGPADGARGDVVVVTNLGATPARLPAGHRVLVASGELVEDGGATLVPTDTTVWLTR</sequence>
<dbReference type="OrthoDB" id="9043248at2"/>
<comment type="similarity">
    <text evidence="1">Belongs to the glycosyl hydrolase 13 family.</text>
</comment>
<evidence type="ECO:0000256" key="1">
    <source>
        <dbReference type="ARBA" id="ARBA00008061"/>
    </source>
</evidence>
<evidence type="ECO:0000259" key="2">
    <source>
        <dbReference type="SMART" id="SM00642"/>
    </source>
</evidence>
<dbReference type="InterPro" id="IPR006047">
    <property type="entry name" value="GH13_cat_dom"/>
</dbReference>
<dbReference type="GO" id="GO:0004556">
    <property type="term" value="F:alpha-amylase activity"/>
    <property type="evidence" value="ECO:0007669"/>
    <property type="project" value="TreeGrafter"/>
</dbReference>
<dbReference type="InterPro" id="IPR017853">
    <property type="entry name" value="GH"/>
</dbReference>
<accession>A0A7J5ULK5</accession>
<gene>
    <name evidence="3" type="ORF">GB883_16325</name>
</gene>
<dbReference type="PANTHER" id="PTHR10357:SF179">
    <property type="entry name" value="NEUTRAL AND BASIC AMINO ACID TRANSPORT PROTEIN RBAT"/>
    <property type="match status" value="1"/>
</dbReference>
<dbReference type="Gene3D" id="3.20.20.80">
    <property type="entry name" value="Glycosidases"/>
    <property type="match status" value="1"/>
</dbReference>
<keyword evidence="4" id="KW-1185">Reference proteome</keyword>
<comment type="caution">
    <text evidence="3">The sequence shown here is derived from an EMBL/GenBank/DDBJ whole genome shotgun (WGS) entry which is preliminary data.</text>
</comment>
<dbReference type="Gene3D" id="3.90.400.10">
    <property type="entry name" value="Oligo-1,6-glucosidase, Domain 2"/>
    <property type="match status" value="1"/>
</dbReference>
<dbReference type="Proteomes" id="UP000451860">
    <property type="component" value="Unassembled WGS sequence"/>
</dbReference>
<dbReference type="SMART" id="SM00642">
    <property type="entry name" value="Aamy"/>
    <property type="match status" value="1"/>
</dbReference>
<proteinExistence type="inferred from homology"/>
<dbReference type="Pfam" id="PF00128">
    <property type="entry name" value="Alpha-amylase"/>
    <property type="match status" value="1"/>
</dbReference>
<dbReference type="EMBL" id="WHJE01000100">
    <property type="protein sequence ID" value="KAE8763034.1"/>
    <property type="molecule type" value="Genomic_DNA"/>
</dbReference>
<organism evidence="3 4">
    <name type="scientific">Georgenia thermotolerans</name>
    <dbReference type="NCBI Taxonomy" id="527326"/>
    <lineage>
        <taxon>Bacteria</taxon>
        <taxon>Bacillati</taxon>
        <taxon>Actinomycetota</taxon>
        <taxon>Actinomycetes</taxon>
        <taxon>Micrococcales</taxon>
        <taxon>Bogoriellaceae</taxon>
        <taxon>Georgenia</taxon>
    </lineage>
</organism>
<dbReference type="PANTHER" id="PTHR10357">
    <property type="entry name" value="ALPHA-AMYLASE FAMILY MEMBER"/>
    <property type="match status" value="1"/>
</dbReference>
<reference evidence="3 4" key="1">
    <citation type="submission" date="2019-10" db="EMBL/GenBank/DDBJ databases">
        <title>Georgenia wutianyii sp. nov. and Georgenia yuyongxinii sp. nov. isolated from plateau pika (Ochotona curzoniae) in the Qinghai-Tibet plateau of China.</title>
        <authorList>
            <person name="Tian Z."/>
        </authorList>
    </citation>
    <scope>NUCLEOTIDE SEQUENCE [LARGE SCALE GENOMIC DNA]</scope>
    <source>
        <strain evidence="3 4">DSM 21501</strain>
    </source>
</reference>
<protein>
    <submittedName>
        <fullName evidence="3">DUF3459 domain-containing protein</fullName>
    </submittedName>
</protein>
<dbReference type="GO" id="GO:0009313">
    <property type="term" value="P:oligosaccharide catabolic process"/>
    <property type="evidence" value="ECO:0007669"/>
    <property type="project" value="TreeGrafter"/>
</dbReference>
<dbReference type="InterPro" id="IPR045857">
    <property type="entry name" value="O16G_dom_2"/>
</dbReference>
<evidence type="ECO:0000313" key="4">
    <source>
        <dbReference type="Proteomes" id="UP000451860"/>
    </source>
</evidence>
<name>A0A7J5ULK5_9MICO</name>
<dbReference type="SUPFAM" id="SSF51445">
    <property type="entry name" value="(Trans)glycosidases"/>
    <property type="match status" value="1"/>
</dbReference>
<evidence type="ECO:0000313" key="3">
    <source>
        <dbReference type="EMBL" id="KAE8763034.1"/>
    </source>
</evidence>
<dbReference type="CDD" id="cd11332">
    <property type="entry name" value="AmyAc_OligoGlu_TS"/>
    <property type="match status" value="1"/>
</dbReference>
<feature type="domain" description="Glycosyl hydrolase family 13 catalytic" evidence="2">
    <location>
        <begin position="1"/>
        <end position="410"/>
    </location>
</feature>